<dbReference type="STRING" id="765952.PUV_10510"/>
<proteinExistence type="predicted"/>
<keyword evidence="2" id="KW-1185">Reference proteome</keyword>
<accession>F8KYP6</accession>
<reference evidence="1 2" key="2">
    <citation type="journal article" date="2011" name="Mol. Biol. Evol.">
        <title>Unity in variety--the pan-genome of the Chlamydiae.</title>
        <authorList>
            <person name="Collingro A."/>
            <person name="Tischler P."/>
            <person name="Weinmaier T."/>
            <person name="Penz T."/>
            <person name="Heinz E."/>
            <person name="Brunham R.C."/>
            <person name="Read T.D."/>
            <person name="Bavoil P.M."/>
            <person name="Sachse K."/>
            <person name="Kahane S."/>
            <person name="Friedman M.G."/>
            <person name="Rattei T."/>
            <person name="Myers G.S."/>
            <person name="Horn M."/>
        </authorList>
    </citation>
    <scope>NUCLEOTIDE SEQUENCE [LARGE SCALE GENOMIC DNA]</scope>
    <source>
        <strain evidence="2">UV7</strain>
    </source>
</reference>
<dbReference type="AlphaFoldDB" id="F8KYP6"/>
<organism evidence="1 2">
    <name type="scientific">Parachlamydia acanthamoebae (strain UV7)</name>
    <dbReference type="NCBI Taxonomy" id="765952"/>
    <lineage>
        <taxon>Bacteria</taxon>
        <taxon>Pseudomonadati</taxon>
        <taxon>Chlamydiota</taxon>
        <taxon>Chlamydiia</taxon>
        <taxon>Parachlamydiales</taxon>
        <taxon>Parachlamydiaceae</taxon>
        <taxon>Parachlamydia</taxon>
    </lineage>
</organism>
<dbReference type="HOGENOM" id="CLU_488209_0_0_0"/>
<evidence type="ECO:0000313" key="2">
    <source>
        <dbReference type="Proteomes" id="UP000000495"/>
    </source>
</evidence>
<reference key="1">
    <citation type="journal article" date="2011" name="Mol. Biol. Evol.">
        <title>Unity in variety -- the pan-genome of the Chlamydiae.</title>
        <authorList>
            <person name="Collingro A."/>
            <person name="Tischler P."/>
            <person name="Weinmaier T."/>
            <person name="Penz T."/>
            <person name="Heinz E."/>
            <person name="Brunham R.C."/>
            <person name="Read T.D."/>
            <person name="Bavoil P.M."/>
            <person name="Sachse K."/>
            <person name="Kahane S."/>
            <person name="Friedman M.G."/>
            <person name="Rattei T."/>
            <person name="Myers G.S.A."/>
            <person name="Horn M."/>
        </authorList>
    </citation>
    <scope>NUCLEOTIDE SEQUENCE</scope>
    <source>
        <strain>UV7</strain>
    </source>
</reference>
<sequence length="558" mass="64000">MHPLSRVPQKIIPTDKIAFTQKLDGQWIASQKGVMGGRSIKIDLNLKDKPSQKKIKELMKQAFKEGSSLARQITNEETSVQYSLKKYPIDICLTIEGPAILAPPYTAAKIQDRNEGLLAHLYARFTGVFKSFLASSDGNVALSAGHLSKGAHPSEPVKIVQNLIDSEMLDLQLHSNAPSNFFEAHSQYNKDISLLHHLFSFPYKKNLSRMDRLKEHECVLFSMPGEGHMMMAMAIKQNDGLFTFYLANSGLKADHYHHKKYNARDERIYQQIYVIEDIPKENLKDFIKFYLKSKNSKRDRIVKMYEEMQRLGVSKNVDDSRFWNTAQVGGSCAGDAEKAMLRAVLSKESYSKLKVHLDTHNAFKLYKLISSKTQTSYSTKVSLLEIVKILQSKKLNQEMGDALEQIKQKTEKQIHKSKALHLPSKLKKIIFKDYANLAPPFKEPDDLLKRVCFLIADGKYNEAHAIILQLYSLPFVEEANESERQVVRNIMALYKHDTVRSRELLNLYYGLSKVIVNRAIYLDEEEYALDQSIGYDYTHAKIQKFYPEDPWVFSNSNK</sequence>
<protein>
    <submittedName>
        <fullName evidence="1">Uncharacterized protein</fullName>
    </submittedName>
</protein>
<name>F8KYP6_PARAV</name>
<dbReference type="KEGG" id="puv:PUV_10510"/>
<dbReference type="RefSeq" id="WP_013924725.1">
    <property type="nucleotide sequence ID" value="NC_015702.1"/>
</dbReference>
<dbReference type="EMBL" id="FR872580">
    <property type="protein sequence ID" value="CCB86001.1"/>
    <property type="molecule type" value="Genomic_DNA"/>
</dbReference>
<dbReference type="Proteomes" id="UP000000495">
    <property type="component" value="Chromosome"/>
</dbReference>
<gene>
    <name evidence="1" type="ordered locus">PUV_10510</name>
</gene>
<evidence type="ECO:0000313" key="1">
    <source>
        <dbReference type="EMBL" id="CCB86001.1"/>
    </source>
</evidence>